<proteinExistence type="inferred from homology"/>
<accession>A0A0S7BNA8</accession>
<dbReference type="EMBL" id="DF968181">
    <property type="protein sequence ID" value="GAP41804.1"/>
    <property type="molecule type" value="Genomic_DNA"/>
</dbReference>
<evidence type="ECO:0000256" key="3">
    <source>
        <dbReference type="ARBA" id="ARBA00022475"/>
    </source>
</evidence>
<feature type="transmembrane region" description="Helical" evidence="7">
    <location>
        <begin position="137"/>
        <end position="163"/>
    </location>
</feature>
<sequence length="289" mass="30949">MNKINDFRHGLISKPPSVLSLLSHNFYFILGVVILILLILIAVFAPLLATHDVNSADPTATFIAPNVNQWMGTDNIGRDIWSRFVFGSRISLLVGLAAMVIGMLFGSILGIIAGFYGSLIDSLLSWLTEVLMAFPGMLLALSVMAVLGPGLTNVIIAVGIGSIPSFMRMARSSVLKTREMDYIEAARTIGCKDSRILFRHILPNILRPLIVLATLGIGGAILEGASLSYLGLGAQPMTPEWGSMLSAGRGFLTNAWWVSVFPGLGIFLAILSINLIGDGLGDVLDPINK</sequence>
<dbReference type="CDD" id="cd06261">
    <property type="entry name" value="TM_PBP2"/>
    <property type="match status" value="1"/>
</dbReference>
<dbReference type="PANTHER" id="PTHR43386">
    <property type="entry name" value="OLIGOPEPTIDE TRANSPORT SYSTEM PERMEASE PROTEIN APPC"/>
    <property type="match status" value="1"/>
</dbReference>
<keyword evidence="4 7" id="KW-0812">Transmembrane</keyword>
<dbReference type="InterPro" id="IPR025966">
    <property type="entry name" value="OppC_N"/>
</dbReference>
<dbReference type="AlphaFoldDB" id="A0A0S7BNA8"/>
<evidence type="ECO:0000259" key="8">
    <source>
        <dbReference type="PROSITE" id="PS50928"/>
    </source>
</evidence>
<organism evidence="9">
    <name type="scientific">Flexilinea flocculi</name>
    <dbReference type="NCBI Taxonomy" id="1678840"/>
    <lineage>
        <taxon>Bacteria</taxon>
        <taxon>Bacillati</taxon>
        <taxon>Chloroflexota</taxon>
        <taxon>Anaerolineae</taxon>
        <taxon>Anaerolineales</taxon>
        <taxon>Anaerolineaceae</taxon>
        <taxon>Flexilinea</taxon>
    </lineage>
</organism>
<feature type="transmembrane region" description="Helical" evidence="7">
    <location>
        <begin position="209"/>
        <end position="234"/>
    </location>
</feature>
<dbReference type="RefSeq" id="WP_062283774.1">
    <property type="nucleotide sequence ID" value="NZ_DF968181.1"/>
</dbReference>
<feature type="transmembrane region" description="Helical" evidence="7">
    <location>
        <begin position="254"/>
        <end position="276"/>
    </location>
</feature>
<dbReference type="Pfam" id="PF00528">
    <property type="entry name" value="BPD_transp_1"/>
    <property type="match status" value="1"/>
</dbReference>
<feature type="transmembrane region" description="Helical" evidence="7">
    <location>
        <begin position="92"/>
        <end position="117"/>
    </location>
</feature>
<feature type="domain" description="ABC transmembrane type-1" evidence="8">
    <location>
        <begin position="88"/>
        <end position="277"/>
    </location>
</feature>
<evidence type="ECO:0000256" key="4">
    <source>
        <dbReference type="ARBA" id="ARBA00022692"/>
    </source>
</evidence>
<dbReference type="PROSITE" id="PS50928">
    <property type="entry name" value="ABC_TM1"/>
    <property type="match status" value="1"/>
</dbReference>
<keyword evidence="5 7" id="KW-1133">Transmembrane helix</keyword>
<dbReference type="InterPro" id="IPR000515">
    <property type="entry name" value="MetI-like"/>
</dbReference>
<protein>
    <submittedName>
        <fullName evidence="9">ABC-type dipeptide/oligopeptide/nickel transport system, permease component</fullName>
    </submittedName>
</protein>
<name>A0A0S7BNA8_9CHLR</name>
<comment type="subcellular location">
    <subcellularLocation>
        <location evidence="1 7">Cell membrane</location>
        <topology evidence="1 7">Multi-pass membrane protein</topology>
    </subcellularLocation>
</comment>
<evidence type="ECO:0000256" key="5">
    <source>
        <dbReference type="ARBA" id="ARBA00022989"/>
    </source>
</evidence>
<dbReference type="GO" id="GO:0005886">
    <property type="term" value="C:plasma membrane"/>
    <property type="evidence" value="ECO:0007669"/>
    <property type="project" value="UniProtKB-SubCell"/>
</dbReference>
<dbReference type="STRING" id="1678840.ATC1_131800"/>
<reference evidence="9" key="1">
    <citation type="journal article" date="2015" name="Genome Announc.">
        <title>Draft Genome Sequence of Anaerolineae Strain TC1, a Novel Isolate from a Methanogenic Wastewater Treatment System.</title>
        <authorList>
            <person name="Matsuura N."/>
            <person name="Tourlousse D.M."/>
            <person name="Sun L."/>
            <person name="Toyonaga M."/>
            <person name="Kuroda K."/>
            <person name="Ohashi A."/>
            <person name="Cruz R."/>
            <person name="Yamaguchi T."/>
            <person name="Sekiguchi Y."/>
        </authorList>
    </citation>
    <scope>NUCLEOTIDE SEQUENCE [LARGE SCALE GENOMIC DNA]</scope>
    <source>
        <strain evidence="9">TC1</strain>
    </source>
</reference>
<dbReference type="Proteomes" id="UP000053370">
    <property type="component" value="Unassembled WGS sequence"/>
</dbReference>
<feature type="transmembrane region" description="Helical" evidence="7">
    <location>
        <begin position="26"/>
        <end position="49"/>
    </location>
</feature>
<evidence type="ECO:0000256" key="7">
    <source>
        <dbReference type="RuleBase" id="RU363032"/>
    </source>
</evidence>
<keyword evidence="2 7" id="KW-0813">Transport</keyword>
<comment type="similarity">
    <text evidence="7">Belongs to the binding-protein-dependent transport system permease family.</text>
</comment>
<dbReference type="OrthoDB" id="9776213at2"/>
<dbReference type="InterPro" id="IPR050366">
    <property type="entry name" value="BP-dependent_transpt_permease"/>
</dbReference>
<keyword evidence="3" id="KW-1003">Cell membrane</keyword>
<dbReference type="Pfam" id="PF12911">
    <property type="entry name" value="OppC_N"/>
    <property type="match status" value="1"/>
</dbReference>
<evidence type="ECO:0000313" key="10">
    <source>
        <dbReference type="Proteomes" id="UP000053370"/>
    </source>
</evidence>
<dbReference type="GO" id="GO:0055085">
    <property type="term" value="P:transmembrane transport"/>
    <property type="evidence" value="ECO:0007669"/>
    <property type="project" value="InterPro"/>
</dbReference>
<evidence type="ECO:0000256" key="2">
    <source>
        <dbReference type="ARBA" id="ARBA00022448"/>
    </source>
</evidence>
<evidence type="ECO:0000313" key="9">
    <source>
        <dbReference type="EMBL" id="GAP41804.1"/>
    </source>
</evidence>
<dbReference type="Gene3D" id="1.10.3720.10">
    <property type="entry name" value="MetI-like"/>
    <property type="match status" value="1"/>
</dbReference>
<dbReference type="PANTHER" id="PTHR43386:SF1">
    <property type="entry name" value="D,D-DIPEPTIDE TRANSPORT SYSTEM PERMEASE PROTEIN DDPC-RELATED"/>
    <property type="match status" value="1"/>
</dbReference>
<gene>
    <name evidence="9" type="ORF">ATC1_131800</name>
</gene>
<dbReference type="SUPFAM" id="SSF161098">
    <property type="entry name" value="MetI-like"/>
    <property type="match status" value="1"/>
</dbReference>
<evidence type="ECO:0000256" key="1">
    <source>
        <dbReference type="ARBA" id="ARBA00004651"/>
    </source>
</evidence>
<evidence type="ECO:0000256" key="6">
    <source>
        <dbReference type="ARBA" id="ARBA00023136"/>
    </source>
</evidence>
<dbReference type="InterPro" id="IPR035906">
    <property type="entry name" value="MetI-like_sf"/>
</dbReference>
<keyword evidence="10" id="KW-1185">Reference proteome</keyword>
<keyword evidence="6 7" id="KW-0472">Membrane</keyword>